<proteinExistence type="predicted"/>
<sequence length="151" mass="16529">MSACRRCPPDVPDNMGLRKSVFGVASSLVGLLRTRLELLALEAADEKARLLKLLGMAFAALLFLTLAVLVFTVTVAVLFWPTEDRYMALGLLAGFYGIVGIGLLLAVRQALVYGAPPFAATLEELSRDAELLERVRDAQDDEPPARRREEI</sequence>
<keyword evidence="1" id="KW-1133">Transmembrane helix</keyword>
<dbReference type="Proteomes" id="UP000004510">
    <property type="component" value="Unassembled WGS sequence"/>
</dbReference>
<dbReference type="InterPro" id="IPR009937">
    <property type="entry name" value="Phage_holin_3_6"/>
</dbReference>
<dbReference type="AlphaFoldDB" id="D4XHW8"/>
<protein>
    <recommendedName>
        <fullName evidence="4">Phage holin family protein</fullName>
    </recommendedName>
</protein>
<dbReference type="EMBL" id="ADMS01000117">
    <property type="protein sequence ID" value="EFF73620.1"/>
    <property type="molecule type" value="Genomic_DNA"/>
</dbReference>
<name>D4XHW8_9BURK</name>
<dbReference type="PATRIC" id="fig|742159.3.peg.549"/>
<organism evidence="2 3">
    <name type="scientific">Achromobacter piechaudii ATCC 43553</name>
    <dbReference type="NCBI Taxonomy" id="742159"/>
    <lineage>
        <taxon>Bacteria</taxon>
        <taxon>Pseudomonadati</taxon>
        <taxon>Pseudomonadota</taxon>
        <taxon>Betaproteobacteria</taxon>
        <taxon>Burkholderiales</taxon>
        <taxon>Alcaligenaceae</taxon>
        <taxon>Achromobacter</taxon>
    </lineage>
</organism>
<gene>
    <name evidence="2" type="ORF">HMPREF0004_5065</name>
</gene>
<accession>D4XHW8</accession>
<dbReference type="eggNOG" id="COG5393">
    <property type="taxonomic scope" value="Bacteria"/>
</dbReference>
<evidence type="ECO:0000313" key="2">
    <source>
        <dbReference type="EMBL" id="EFF73620.1"/>
    </source>
</evidence>
<evidence type="ECO:0000313" key="3">
    <source>
        <dbReference type="Proteomes" id="UP000004510"/>
    </source>
</evidence>
<comment type="caution">
    <text evidence="2">The sequence shown here is derived from an EMBL/GenBank/DDBJ whole genome shotgun (WGS) entry which is preliminary data.</text>
</comment>
<evidence type="ECO:0000256" key="1">
    <source>
        <dbReference type="SAM" id="Phobius"/>
    </source>
</evidence>
<keyword evidence="1" id="KW-0812">Transmembrane</keyword>
<dbReference type="HOGENOM" id="CLU_136851_2_0_4"/>
<dbReference type="Pfam" id="PF07332">
    <property type="entry name" value="Phage_holin_3_6"/>
    <property type="match status" value="1"/>
</dbReference>
<reference evidence="3" key="1">
    <citation type="submission" date="2010-03" db="EMBL/GenBank/DDBJ databases">
        <title>Complete sequence of Mobiluncus curtisii ATCC 43063.</title>
        <authorList>
            <person name="Muzny D."/>
            <person name="Qin X."/>
            <person name="Deng J."/>
            <person name="Jiang H."/>
            <person name="Liu Y."/>
            <person name="Qu J."/>
            <person name="Song X.-Z."/>
            <person name="Zhang L."/>
            <person name="Thornton R."/>
            <person name="Coyle M."/>
            <person name="Francisco L."/>
            <person name="Jackson L."/>
            <person name="Javaid M."/>
            <person name="Korchina V."/>
            <person name="Kovar C."/>
            <person name="Mata R."/>
            <person name="Mathew T."/>
            <person name="Ngo R."/>
            <person name="Nguyen L."/>
            <person name="Nguyen N."/>
            <person name="Okwuonu G."/>
            <person name="Ongeri F."/>
            <person name="Pham C."/>
            <person name="Simmons D."/>
            <person name="Wilczek-Boney K."/>
            <person name="Hale W."/>
            <person name="Jakkamsetti A."/>
            <person name="Pham P."/>
            <person name="Ruth R."/>
            <person name="San Lucas F."/>
            <person name="Warren J."/>
            <person name="Zhang J."/>
            <person name="Zhao Z."/>
            <person name="Zhou C."/>
            <person name="Zhu D."/>
            <person name="Lee S."/>
            <person name="Bess C."/>
            <person name="Blankenburg K."/>
            <person name="Forbes L."/>
            <person name="Fu Q."/>
            <person name="Gubbala S."/>
            <person name="Hirani K."/>
            <person name="Jayaseelan J.C."/>
            <person name="Lara F."/>
            <person name="Munidasa M."/>
            <person name="Palculict T."/>
            <person name="Patil S."/>
            <person name="Pu L.-L."/>
            <person name="Saada N."/>
            <person name="Tang L."/>
            <person name="Weissenberger G."/>
            <person name="Zhu Y."/>
            <person name="Hemphill L."/>
            <person name="Shang Y."/>
            <person name="Youmans B."/>
            <person name="Ayvaz T."/>
            <person name="Ross M."/>
            <person name="Santibanez J."/>
            <person name="Aqrawi P."/>
            <person name="Gross S."/>
            <person name="Joshi V."/>
            <person name="Fowler G."/>
            <person name="Nazareth L."/>
            <person name="Reid J."/>
            <person name="Worley K."/>
            <person name="Petrosino J."/>
            <person name="Highlander S."/>
            <person name="Gibbs R."/>
            <person name="Gibbs R."/>
        </authorList>
    </citation>
    <scope>NUCLEOTIDE SEQUENCE [LARGE SCALE GENOMIC DNA]</scope>
    <source>
        <strain evidence="3">ATCC 43553</strain>
    </source>
</reference>
<feature type="transmembrane region" description="Helical" evidence="1">
    <location>
        <begin position="53"/>
        <end position="80"/>
    </location>
</feature>
<evidence type="ECO:0008006" key="4">
    <source>
        <dbReference type="Google" id="ProtNLM"/>
    </source>
</evidence>
<feature type="transmembrane region" description="Helical" evidence="1">
    <location>
        <begin position="86"/>
        <end position="107"/>
    </location>
</feature>
<keyword evidence="1" id="KW-0472">Membrane</keyword>